<dbReference type="AlphaFoldDB" id="A0AA37MDS5"/>
<accession>A0AA37MDS5</accession>
<sequence>MSEFREMRRKRQLLSEADSIAILQKATSGVLSLLTEEGYPYGVPISYVYTHGKLYFHSALSGHKLDAIRFHEKASFTVIDKDDIVPEKFTTFFRSVICFGKVHIIDDNEEKMQTLRLLSARYCPDQPGTEHEIASGFNHMCMICFEIDHISGKESIELVRAKENHAK</sequence>
<organism evidence="1 2">
    <name type="scientific">Segatella bryantii</name>
    <name type="common">Prevotella bryantii</name>
    <dbReference type="NCBI Taxonomy" id="77095"/>
    <lineage>
        <taxon>Bacteria</taxon>
        <taxon>Pseudomonadati</taxon>
        <taxon>Bacteroidota</taxon>
        <taxon>Bacteroidia</taxon>
        <taxon>Bacteroidales</taxon>
        <taxon>Prevotellaceae</taxon>
        <taxon>Segatella</taxon>
    </lineage>
</organism>
<dbReference type="Gene3D" id="2.30.110.10">
    <property type="entry name" value="Electron Transport, Fmn-binding Protein, Chain A"/>
    <property type="match status" value="1"/>
</dbReference>
<name>A0AA37MDS5_SEGBR</name>
<dbReference type="EMBL" id="BPTR01000001">
    <property type="protein sequence ID" value="GJG26963.1"/>
    <property type="molecule type" value="Genomic_DNA"/>
</dbReference>
<dbReference type="Pfam" id="PF12900">
    <property type="entry name" value="Pyridox_ox_2"/>
    <property type="match status" value="1"/>
</dbReference>
<dbReference type="PANTHER" id="PTHR34071:SF2">
    <property type="entry name" value="FLAVIN-NUCLEOTIDE-BINDING PROTEIN"/>
    <property type="match status" value="1"/>
</dbReference>
<dbReference type="PANTHER" id="PTHR34071">
    <property type="entry name" value="5-NITROIMIDAZOLE ANTIBIOTICS RESISTANCE PROTEIN, NIMA-FAMILY-RELATED PROTEIN-RELATED"/>
    <property type="match status" value="1"/>
</dbReference>
<evidence type="ECO:0000313" key="1">
    <source>
        <dbReference type="EMBL" id="GJG26963.1"/>
    </source>
</evidence>
<gene>
    <name evidence="1" type="ORF">PRRU23_06630</name>
</gene>
<dbReference type="Proteomes" id="UP000887043">
    <property type="component" value="Unassembled WGS sequence"/>
</dbReference>
<comment type="caution">
    <text evidence="1">The sequence shown here is derived from an EMBL/GenBank/DDBJ whole genome shotgun (WGS) entry which is preliminary data.</text>
</comment>
<dbReference type="RefSeq" id="WP_006281390.1">
    <property type="nucleotide sequence ID" value="NZ_BPTR01000001.1"/>
</dbReference>
<dbReference type="SUPFAM" id="SSF50475">
    <property type="entry name" value="FMN-binding split barrel"/>
    <property type="match status" value="1"/>
</dbReference>
<dbReference type="InterPro" id="IPR024747">
    <property type="entry name" value="Pyridox_Oxase-rel"/>
</dbReference>
<reference evidence="1" key="1">
    <citation type="submission" date="2021-08" db="EMBL/GenBank/DDBJ databases">
        <title>Prevotella lacticifex sp. nov., isolated from rumen of cow.</title>
        <authorList>
            <person name="Shinkai T."/>
            <person name="Ikeyama N."/>
            <person name="Kumagai M."/>
            <person name="Ohmori H."/>
            <person name="Sakamoto M."/>
            <person name="Ohkuma M."/>
            <person name="Mitsumori M."/>
        </authorList>
    </citation>
    <scope>NUCLEOTIDE SEQUENCE</scope>
    <source>
        <strain evidence="1">DSM 11371</strain>
    </source>
</reference>
<dbReference type="GeneID" id="72479995"/>
<protein>
    <submittedName>
        <fullName evidence="1">Nitroimidazole resistance protein</fullName>
    </submittedName>
</protein>
<proteinExistence type="predicted"/>
<dbReference type="InterPro" id="IPR012349">
    <property type="entry name" value="Split_barrel_FMN-bd"/>
</dbReference>
<evidence type="ECO:0000313" key="2">
    <source>
        <dbReference type="Proteomes" id="UP000887043"/>
    </source>
</evidence>